<feature type="compositionally biased region" description="Basic and acidic residues" evidence="2">
    <location>
        <begin position="245"/>
        <end position="264"/>
    </location>
</feature>
<feature type="region of interest" description="Disordered" evidence="2">
    <location>
        <begin position="417"/>
        <end position="443"/>
    </location>
</feature>
<sequence length="443" mass="48685">MEVYPGEVGELIGEIAIWRISRDLRPNTTDYFSQGQPPYSEYRDGTLGGKSYITDDINQSPSSPLEGSLLGNSSAYTEYLEMDTSSLLKENNIMTLGDLDKLREKYSFPSGFNSGSPERARRFCRLAQERDEWEFFLSMPPGNGIPRVPRSWGHQVLGKIGPGGYFEVSKVLNSKTFHKYFARGRMEISSSGGDNTTSGDEAMSSRISLPTLTKKAGEKKAATKDASLTATSQPPLKGVVIQEKRSREDVHDLATKEGEVEASKGKAAMPPPLPKRTKASMMSNATMVQKILNGVILPADKEKVDQFTTDELVTKSFHALGQAKNQLASLGEEAKKTKAELKAKSEAMAQLEVEVAKLTSKLALAKKLAIEEFKSSDDFKEAVTNSVASYFGEDFDFYKRQLLHQHPNLGIDVASMEMDADLAEEEEAAKAGDKEDNNANPNP</sequence>
<dbReference type="AlphaFoldDB" id="A0A7J0DWT5"/>
<dbReference type="Proteomes" id="UP000585474">
    <property type="component" value="Unassembled WGS sequence"/>
</dbReference>
<feature type="region of interest" description="Disordered" evidence="2">
    <location>
        <begin position="187"/>
        <end position="228"/>
    </location>
</feature>
<evidence type="ECO:0000256" key="1">
    <source>
        <dbReference type="SAM" id="Coils"/>
    </source>
</evidence>
<feature type="region of interest" description="Disordered" evidence="2">
    <location>
        <begin position="245"/>
        <end position="276"/>
    </location>
</feature>
<feature type="coiled-coil region" evidence="1">
    <location>
        <begin position="320"/>
        <end position="368"/>
    </location>
</feature>
<comment type="caution">
    <text evidence="3">The sequence shown here is derived from an EMBL/GenBank/DDBJ whole genome shotgun (WGS) entry which is preliminary data.</text>
</comment>
<dbReference type="OrthoDB" id="1114078at2759"/>
<gene>
    <name evidence="3" type="ORF">Acr_00g0089900</name>
</gene>
<accession>A0A7J0DWT5</accession>
<keyword evidence="4" id="KW-1185">Reference proteome</keyword>
<evidence type="ECO:0000313" key="4">
    <source>
        <dbReference type="Proteomes" id="UP000585474"/>
    </source>
</evidence>
<evidence type="ECO:0000256" key="2">
    <source>
        <dbReference type="SAM" id="MobiDB-lite"/>
    </source>
</evidence>
<dbReference type="EMBL" id="BJWL01000438">
    <property type="protein sequence ID" value="GFS44363.1"/>
    <property type="molecule type" value="Genomic_DNA"/>
</dbReference>
<feature type="compositionally biased region" description="Basic and acidic residues" evidence="2">
    <location>
        <begin position="428"/>
        <end position="437"/>
    </location>
</feature>
<evidence type="ECO:0000313" key="3">
    <source>
        <dbReference type="EMBL" id="GFS44363.1"/>
    </source>
</evidence>
<feature type="compositionally biased region" description="Low complexity" evidence="2">
    <location>
        <begin position="189"/>
        <end position="200"/>
    </location>
</feature>
<proteinExistence type="predicted"/>
<protein>
    <submittedName>
        <fullName evidence="3">Uncharacterized protein</fullName>
    </submittedName>
</protein>
<keyword evidence="1" id="KW-0175">Coiled coil</keyword>
<organism evidence="3 4">
    <name type="scientific">Actinidia rufa</name>
    <dbReference type="NCBI Taxonomy" id="165716"/>
    <lineage>
        <taxon>Eukaryota</taxon>
        <taxon>Viridiplantae</taxon>
        <taxon>Streptophyta</taxon>
        <taxon>Embryophyta</taxon>
        <taxon>Tracheophyta</taxon>
        <taxon>Spermatophyta</taxon>
        <taxon>Magnoliopsida</taxon>
        <taxon>eudicotyledons</taxon>
        <taxon>Gunneridae</taxon>
        <taxon>Pentapetalae</taxon>
        <taxon>asterids</taxon>
        <taxon>Ericales</taxon>
        <taxon>Actinidiaceae</taxon>
        <taxon>Actinidia</taxon>
    </lineage>
</organism>
<name>A0A7J0DWT5_9ERIC</name>
<feature type="compositionally biased region" description="Acidic residues" evidence="2">
    <location>
        <begin position="418"/>
        <end position="427"/>
    </location>
</feature>
<reference evidence="4" key="1">
    <citation type="submission" date="2019-07" db="EMBL/GenBank/DDBJ databases">
        <title>De Novo Assembly of kiwifruit Actinidia rufa.</title>
        <authorList>
            <person name="Sugita-Konishi S."/>
            <person name="Sato K."/>
            <person name="Mori E."/>
            <person name="Abe Y."/>
            <person name="Kisaki G."/>
            <person name="Hamano K."/>
            <person name="Suezawa K."/>
            <person name="Otani M."/>
            <person name="Fukuda T."/>
            <person name="Manabe T."/>
            <person name="Gomi K."/>
            <person name="Tabuchi M."/>
            <person name="Akimitsu K."/>
            <person name="Kataoka I."/>
        </authorList>
    </citation>
    <scope>NUCLEOTIDE SEQUENCE [LARGE SCALE GENOMIC DNA]</scope>
    <source>
        <strain evidence="4">cv. Fuchu</strain>
    </source>
</reference>